<dbReference type="Pfam" id="PF01757">
    <property type="entry name" value="Acyl_transf_3"/>
    <property type="match status" value="1"/>
</dbReference>
<protein>
    <submittedName>
        <fullName evidence="3">Acyltransferase</fullName>
    </submittedName>
</protein>
<keyword evidence="1" id="KW-0472">Membrane</keyword>
<dbReference type="KEGG" id="pacr:FXN63_24455"/>
<feature type="domain" description="Acyltransferase 3" evidence="2">
    <location>
        <begin position="15"/>
        <end position="386"/>
    </location>
</feature>
<gene>
    <name evidence="3" type="ORF">FXN63_24455</name>
</gene>
<keyword evidence="4" id="KW-1185">Reference proteome</keyword>
<evidence type="ECO:0000256" key="1">
    <source>
        <dbReference type="SAM" id="Phobius"/>
    </source>
</evidence>
<feature type="transmembrane region" description="Helical" evidence="1">
    <location>
        <begin position="300"/>
        <end position="319"/>
    </location>
</feature>
<dbReference type="PANTHER" id="PTHR23028">
    <property type="entry name" value="ACETYLTRANSFERASE"/>
    <property type="match status" value="1"/>
</dbReference>
<keyword evidence="3" id="KW-0012">Acyltransferase</keyword>
<feature type="transmembrane region" description="Helical" evidence="1">
    <location>
        <begin position="62"/>
        <end position="89"/>
    </location>
</feature>
<dbReference type="OrthoDB" id="9814807at2"/>
<dbReference type="InterPro" id="IPR002656">
    <property type="entry name" value="Acyl_transf_3_dom"/>
</dbReference>
<feature type="transmembrane region" description="Helical" evidence="1">
    <location>
        <begin position="23"/>
        <end position="42"/>
    </location>
</feature>
<dbReference type="InterPro" id="IPR050879">
    <property type="entry name" value="Acyltransferase_3"/>
</dbReference>
<keyword evidence="1" id="KW-1133">Transmembrane helix</keyword>
<sequence length="412" mass="44641">MSLSPASTPAATRLAFLEGMRGLAAMQVLLLHYCAMVLPYAARVDDVRHVDAENWIAATPLFFLINGHVAVQLFFLISGTVLAASFLRSDAPVPAQILKRFLRLLLPALAAIGFAVALLHWLPMDRAGLVELVKSDWTTRYMNTPLQLAAVARDSLLDSILLGYQDVSLFDGILAKEPWLSSIGSAAVPPLWTLHVEFWGSMLVLALATAYRRLGSRGFGVVLALVLVLTGSSAYTLFVVGFLLHLFWRQRLRVKTASPSLLTVPLIMAGVLLATMPALSVMNALLGLMDKLSVLRAQSATMLQSQIGAVLIFIGVISSTRVRQYLSVPPLTWLGQLSFSIYLLHFAVMALIGSRILLALADQGIGYLWAGSISLFAGTVITFLLALGFERFIDRPAIALAARFSTPTAKVP</sequence>
<dbReference type="RefSeq" id="WP_148818114.1">
    <property type="nucleotide sequence ID" value="NZ_CP043046.1"/>
</dbReference>
<feature type="transmembrane region" description="Helical" evidence="1">
    <location>
        <begin position="101"/>
        <end position="122"/>
    </location>
</feature>
<accession>A0A5C0B4Q8</accession>
<reference evidence="3 4" key="1">
    <citation type="submission" date="2019-08" db="EMBL/GenBank/DDBJ databases">
        <title>Amphibian skin-associated Pigmentiphaga: genome sequence and occurrence across geography and hosts.</title>
        <authorList>
            <person name="Bletz M.C."/>
            <person name="Bunk B."/>
            <person name="Sproeer C."/>
            <person name="Biwer P."/>
            <person name="Reiter S."/>
            <person name="Rabemananjara F.C.E."/>
            <person name="Schulz S."/>
            <person name="Overmann J."/>
            <person name="Vences M."/>
        </authorList>
    </citation>
    <scope>NUCLEOTIDE SEQUENCE [LARGE SCALE GENOMIC DNA]</scope>
    <source>
        <strain evidence="3 4">Mada1488</strain>
    </source>
</reference>
<proteinExistence type="predicted"/>
<dbReference type="PANTHER" id="PTHR23028:SF134">
    <property type="entry name" value="PUTATIVE (AFU_ORTHOLOGUE AFUA_4G08520)-RELATED"/>
    <property type="match status" value="1"/>
</dbReference>
<keyword evidence="3" id="KW-0808">Transferase</keyword>
<evidence type="ECO:0000259" key="2">
    <source>
        <dbReference type="Pfam" id="PF01757"/>
    </source>
</evidence>
<feature type="transmembrane region" description="Helical" evidence="1">
    <location>
        <begin position="367"/>
        <end position="389"/>
    </location>
</feature>
<feature type="transmembrane region" description="Helical" evidence="1">
    <location>
        <begin position="339"/>
        <end position="360"/>
    </location>
</feature>
<dbReference type="Proteomes" id="UP000325161">
    <property type="component" value="Chromosome"/>
</dbReference>
<feature type="transmembrane region" description="Helical" evidence="1">
    <location>
        <begin position="218"/>
        <end position="246"/>
    </location>
</feature>
<organism evidence="3 4">
    <name type="scientific">Pigmentiphaga aceris</name>
    <dbReference type="NCBI Taxonomy" id="1940612"/>
    <lineage>
        <taxon>Bacteria</taxon>
        <taxon>Pseudomonadati</taxon>
        <taxon>Pseudomonadota</taxon>
        <taxon>Betaproteobacteria</taxon>
        <taxon>Burkholderiales</taxon>
        <taxon>Alcaligenaceae</taxon>
        <taxon>Pigmentiphaga</taxon>
    </lineage>
</organism>
<evidence type="ECO:0000313" key="4">
    <source>
        <dbReference type="Proteomes" id="UP000325161"/>
    </source>
</evidence>
<name>A0A5C0B4Q8_9BURK</name>
<evidence type="ECO:0000313" key="3">
    <source>
        <dbReference type="EMBL" id="QEI08643.1"/>
    </source>
</evidence>
<dbReference type="GO" id="GO:0016747">
    <property type="term" value="F:acyltransferase activity, transferring groups other than amino-acyl groups"/>
    <property type="evidence" value="ECO:0007669"/>
    <property type="project" value="InterPro"/>
</dbReference>
<dbReference type="AlphaFoldDB" id="A0A5C0B4Q8"/>
<dbReference type="EMBL" id="CP043046">
    <property type="protein sequence ID" value="QEI08643.1"/>
    <property type="molecule type" value="Genomic_DNA"/>
</dbReference>
<feature type="transmembrane region" description="Helical" evidence="1">
    <location>
        <begin position="266"/>
        <end position="288"/>
    </location>
</feature>
<keyword evidence="1" id="KW-0812">Transmembrane</keyword>